<keyword evidence="3" id="KW-1185">Reference proteome</keyword>
<name>A0A4E0QW66_9GAMM</name>
<dbReference type="Pfam" id="PF18135">
    <property type="entry name" value="Type_ISP_C"/>
    <property type="match status" value="1"/>
</dbReference>
<proteinExistence type="predicted"/>
<protein>
    <recommendedName>
        <fullName evidence="1">Type ISP restriction-modification enzyme LLaBIII C-terminal specificity domain-containing protein</fullName>
    </recommendedName>
</protein>
<evidence type="ECO:0000259" key="1">
    <source>
        <dbReference type="Pfam" id="PF18135"/>
    </source>
</evidence>
<organism evidence="2 3">
    <name type="scientific">Candidatus Thiomargarita nelsonii</name>
    <dbReference type="NCBI Taxonomy" id="1003181"/>
    <lineage>
        <taxon>Bacteria</taxon>
        <taxon>Pseudomonadati</taxon>
        <taxon>Pseudomonadota</taxon>
        <taxon>Gammaproteobacteria</taxon>
        <taxon>Thiotrichales</taxon>
        <taxon>Thiotrichaceae</taxon>
        <taxon>Thiomargarita</taxon>
    </lineage>
</organism>
<dbReference type="EMBL" id="JSZA02000387">
    <property type="protein sequence ID" value="TGO01902.1"/>
    <property type="molecule type" value="Genomic_DNA"/>
</dbReference>
<accession>A0A4E0QW66</accession>
<sequence>MAPDFWAFADAGKKLADLHLNYEQQPEYPLKWMVQPDMPLNWRVEKMKLSRDKRQIVYNELNSL</sequence>
<dbReference type="AlphaFoldDB" id="A0A4E0QW66"/>
<evidence type="ECO:0000313" key="2">
    <source>
        <dbReference type="EMBL" id="TGO01902.1"/>
    </source>
</evidence>
<dbReference type="Proteomes" id="UP000030428">
    <property type="component" value="Unassembled WGS sequence"/>
</dbReference>
<comment type="caution">
    <text evidence="2">The sequence shown here is derived from an EMBL/GenBank/DDBJ whole genome shotgun (WGS) entry which is preliminary data.</text>
</comment>
<evidence type="ECO:0000313" key="3">
    <source>
        <dbReference type="Proteomes" id="UP000030428"/>
    </source>
</evidence>
<dbReference type="InterPro" id="IPR041635">
    <property type="entry name" value="Type_ISP_LLaBIII_C"/>
</dbReference>
<reference evidence="2 3" key="1">
    <citation type="journal article" date="2016" name="Front. Microbiol.">
        <title>Single-Cell (Meta-)Genomics of a Dimorphic Candidatus Thiomargarita nelsonii Reveals Genomic Plasticity.</title>
        <authorList>
            <person name="Flood B.E."/>
            <person name="Fliss P."/>
            <person name="Jones D.S."/>
            <person name="Dick G.J."/>
            <person name="Jain S."/>
            <person name="Kaster A.K."/>
            <person name="Winkel M."/>
            <person name="Mussmann M."/>
            <person name="Bailey J."/>
        </authorList>
    </citation>
    <scope>NUCLEOTIDE SEQUENCE [LARGE SCALE GENOMIC DNA]</scope>
    <source>
        <strain evidence="2">Hydrate Ridge</strain>
    </source>
</reference>
<gene>
    <name evidence="2" type="ORF">PN36_34585</name>
</gene>
<feature type="domain" description="Type ISP restriction-modification enzyme LLaBIII C-terminal specificity" evidence="1">
    <location>
        <begin position="4"/>
        <end position="60"/>
    </location>
</feature>